<sequence length="787" mass="83079">MNRFRNALRQASLLLACLTSAVCYGQDGYFGTAKVNINPLTPIMLSGYAGRATLAESTGVQQNIFVQAAAFGMGAETSLLLTVDSTGLPDNVVDPLRAKLANNLGIAQERIVMTCTHSHSCPCVSGYLPNLFGAPLPATQQQHVDAYTAKLVEWMEEAATEALDNRTPGHEISWANGSAGFGQNRRGEGVDDHDLPVMLVKNAVGEAKAIIASYATHGTTLNASDNLVSGDWPGYARQAIETLYPGAAAMIMIGAAADSNPTPAGTSLAAFNHGRTVANEVRRLIDNNLMTPVSSQISAFQTEVKLDFATTLQPGDPPGTMLAPSPSSMNYGVTSWTFGKDLAMVFMEGEVVADYSLRLKAELGDKVWVNAYSNDVMGYIPSERVLRAGGYEADSSNYYYGNPGRLAYGLEDKIVGAVHEQLFDFTGQGDRLQLLVDWRTGEASIVNMGDLTLSIDGYTISSPAGKLNPANGAWQSFQDQGLSSWDEANNSNSSRITEFKTAGSQLFAPGTRLSIGRPVIIVPPAKFGDDVGGTVELTFEYSLAGGGTEQGGVRAEIGVDVINNLVMTINPLTGAVGIRNASPFFDVSIAAYSIASTDGKLRRAVGWRSLADQSLAGWDEADNSNAFRVTEFNPTGQLYLAEGGTVLNLGTLLDVSGGAINLDGLKFEFLLSNGETLVGVIELAEVGAAGDYDLDGRVDGADFLAWQRSLGSSVAVAGAGADGNANGVVDAGDLAVWRSHFGSVGNEEAAASVPEPASSTIAWLPLLLGFLHRRRGVYARFADAQAC</sequence>
<dbReference type="InterPro" id="IPR036439">
    <property type="entry name" value="Dockerin_dom_sf"/>
</dbReference>
<feature type="chain" id="PRO_5025035474" description="Neutral/alkaline non-lysosomal ceramidase N-terminal domain-containing protein" evidence="1">
    <location>
        <begin position="26"/>
        <end position="787"/>
    </location>
</feature>
<evidence type="ECO:0000313" key="2">
    <source>
        <dbReference type="EMBL" id="BBO33608.1"/>
    </source>
</evidence>
<evidence type="ECO:0000256" key="1">
    <source>
        <dbReference type="SAM" id="SignalP"/>
    </source>
</evidence>
<evidence type="ECO:0000313" key="3">
    <source>
        <dbReference type="Proteomes" id="UP000326837"/>
    </source>
</evidence>
<dbReference type="RefSeq" id="WP_172992063.1">
    <property type="nucleotide sequence ID" value="NZ_AP021861.1"/>
</dbReference>
<keyword evidence="1" id="KW-0732">Signal</keyword>
<gene>
    <name evidence="2" type="ORF">PLANPX_3220</name>
</gene>
<name>A0A5K7XAN9_9BACT</name>
<feature type="signal peptide" evidence="1">
    <location>
        <begin position="1"/>
        <end position="25"/>
    </location>
</feature>
<dbReference type="EMBL" id="AP021861">
    <property type="protein sequence ID" value="BBO33608.1"/>
    <property type="molecule type" value="Genomic_DNA"/>
</dbReference>
<dbReference type="KEGG" id="lpav:PLANPX_3220"/>
<protein>
    <recommendedName>
        <fullName evidence="4">Neutral/alkaline non-lysosomal ceramidase N-terminal domain-containing protein</fullName>
    </recommendedName>
</protein>
<dbReference type="Gene3D" id="1.10.1330.10">
    <property type="entry name" value="Dockerin domain"/>
    <property type="match status" value="1"/>
</dbReference>
<evidence type="ECO:0008006" key="4">
    <source>
        <dbReference type="Google" id="ProtNLM"/>
    </source>
</evidence>
<organism evidence="2 3">
    <name type="scientific">Lacipirellula parvula</name>
    <dbReference type="NCBI Taxonomy" id="2650471"/>
    <lineage>
        <taxon>Bacteria</taxon>
        <taxon>Pseudomonadati</taxon>
        <taxon>Planctomycetota</taxon>
        <taxon>Planctomycetia</taxon>
        <taxon>Pirellulales</taxon>
        <taxon>Lacipirellulaceae</taxon>
        <taxon>Lacipirellula</taxon>
    </lineage>
</organism>
<reference evidence="3" key="1">
    <citation type="submission" date="2019-10" db="EMBL/GenBank/DDBJ databases">
        <title>Lacipirellula parvula gen. nov., sp. nov., representing a lineage of planctomycetes widespread in freshwater anoxic habitats, and description of the family Lacipirellulaceae.</title>
        <authorList>
            <person name="Dedysh S.N."/>
            <person name="Kulichevskaya I.S."/>
            <person name="Beletsky A.V."/>
            <person name="Rakitin A.L."/>
            <person name="Mardanov A.V."/>
            <person name="Ivanova A.A."/>
            <person name="Saltykova V.X."/>
            <person name="Rijpstra W.I.C."/>
            <person name="Sinninghe Damste J.S."/>
            <person name="Ravin N.V."/>
        </authorList>
    </citation>
    <scope>NUCLEOTIDE SEQUENCE [LARGE SCALE GENOMIC DNA]</scope>
    <source>
        <strain evidence="3">PX69</strain>
    </source>
</reference>
<dbReference type="GO" id="GO:0000272">
    <property type="term" value="P:polysaccharide catabolic process"/>
    <property type="evidence" value="ECO:0007669"/>
    <property type="project" value="InterPro"/>
</dbReference>
<keyword evidence="3" id="KW-1185">Reference proteome</keyword>
<proteinExistence type="predicted"/>
<dbReference type="AlphaFoldDB" id="A0A5K7XAN9"/>
<accession>A0A5K7XAN9</accession>
<dbReference type="Proteomes" id="UP000326837">
    <property type="component" value="Chromosome"/>
</dbReference>